<dbReference type="AlphaFoldDB" id="A0A6M2DYI9"/>
<reference evidence="2" key="1">
    <citation type="submission" date="2020-03" db="EMBL/GenBank/DDBJ databases">
        <title>Transcriptomic Profiling of the Digestive Tract of the Rat Flea, Xenopsylla cheopis, Following Blood Feeding and Infection with Yersinia pestis.</title>
        <authorList>
            <person name="Bland D.M."/>
            <person name="Martens C.A."/>
            <person name="Virtaneva K."/>
            <person name="Kanakabandi K."/>
            <person name="Long D."/>
            <person name="Rosenke R."/>
            <person name="Saturday G.A."/>
            <person name="Hoyt F.H."/>
            <person name="Bruno D.P."/>
            <person name="Ribeiro J.M.C."/>
            <person name="Hinnebusch J."/>
        </authorList>
    </citation>
    <scope>NUCLEOTIDE SEQUENCE</scope>
</reference>
<accession>A0A6M2DYI9</accession>
<evidence type="ECO:0000313" key="2">
    <source>
        <dbReference type="EMBL" id="NOV51292.1"/>
    </source>
</evidence>
<sequence>MLGVIKLSHREHYVDLIIFELVLFYGTVECTYINCFINVATICATSTLLLRFLRKEQLPYIYKFVDC</sequence>
<dbReference type="EMBL" id="GIIL01007566">
    <property type="protein sequence ID" value="NOV51292.1"/>
    <property type="molecule type" value="Transcribed_RNA"/>
</dbReference>
<protein>
    <submittedName>
        <fullName evidence="2">Putative secreted protein</fullName>
    </submittedName>
</protein>
<organism evidence="2">
    <name type="scientific">Xenopsylla cheopis</name>
    <name type="common">Oriental rat flea</name>
    <name type="synonym">Pulex cheopis</name>
    <dbReference type="NCBI Taxonomy" id="163159"/>
    <lineage>
        <taxon>Eukaryota</taxon>
        <taxon>Metazoa</taxon>
        <taxon>Ecdysozoa</taxon>
        <taxon>Arthropoda</taxon>
        <taxon>Hexapoda</taxon>
        <taxon>Insecta</taxon>
        <taxon>Pterygota</taxon>
        <taxon>Neoptera</taxon>
        <taxon>Endopterygota</taxon>
        <taxon>Siphonaptera</taxon>
        <taxon>Pulicidae</taxon>
        <taxon>Xenopsyllinae</taxon>
        <taxon>Xenopsylla</taxon>
    </lineage>
</organism>
<keyword evidence="1" id="KW-0472">Membrane</keyword>
<keyword evidence="1" id="KW-1133">Transmembrane helix</keyword>
<feature type="transmembrane region" description="Helical" evidence="1">
    <location>
        <begin position="31"/>
        <end position="53"/>
    </location>
</feature>
<keyword evidence="1" id="KW-0812">Transmembrane</keyword>
<name>A0A6M2DYI9_XENCH</name>
<evidence type="ECO:0000256" key="1">
    <source>
        <dbReference type="SAM" id="Phobius"/>
    </source>
</evidence>
<proteinExistence type="predicted"/>